<gene>
    <name evidence="1" type="ORF">PACLA_8A015642</name>
</gene>
<sequence>MRNTQELVQAGAIMICTVQVKKKNLIVALDSCSNISFIKVSTATIIEAKTISNDNFLSVESLQSVDSATWPVFQFQLPNQKNTLTFRAVGTDKIARTQIPDYNFKKRFKTMNLNPIPSGQVVDIDILLGAGQMWRVIKTEKVVRVHSDAVLFNTLWGWIPCGRVGTAAPTTTTTLLNSSEKLSLLLERLLDLDKLTTESQGSDMTMDEQKALDLLSATLS</sequence>
<dbReference type="OrthoDB" id="6781688at2759"/>
<keyword evidence="2" id="KW-1185">Reference proteome</keyword>
<evidence type="ECO:0000313" key="1">
    <source>
        <dbReference type="EMBL" id="CAB4046218.1"/>
    </source>
</evidence>
<name>A0A6S7KQ19_PARCT</name>
<comment type="caution">
    <text evidence="1">The sequence shown here is derived from an EMBL/GenBank/DDBJ whole genome shotgun (WGS) entry which is preliminary data.</text>
</comment>
<dbReference type="AlphaFoldDB" id="A0A6S7KQ19"/>
<protein>
    <submittedName>
        <fullName evidence="1">Uncharacterized protein</fullName>
    </submittedName>
</protein>
<evidence type="ECO:0000313" key="2">
    <source>
        <dbReference type="Proteomes" id="UP001152795"/>
    </source>
</evidence>
<feature type="non-terminal residue" evidence="1">
    <location>
        <position position="220"/>
    </location>
</feature>
<organism evidence="1 2">
    <name type="scientific">Paramuricea clavata</name>
    <name type="common">Red gorgonian</name>
    <name type="synonym">Violescent sea-whip</name>
    <dbReference type="NCBI Taxonomy" id="317549"/>
    <lineage>
        <taxon>Eukaryota</taxon>
        <taxon>Metazoa</taxon>
        <taxon>Cnidaria</taxon>
        <taxon>Anthozoa</taxon>
        <taxon>Octocorallia</taxon>
        <taxon>Malacalcyonacea</taxon>
        <taxon>Plexauridae</taxon>
        <taxon>Paramuricea</taxon>
    </lineage>
</organism>
<dbReference type="Proteomes" id="UP001152795">
    <property type="component" value="Unassembled WGS sequence"/>
</dbReference>
<proteinExistence type="predicted"/>
<dbReference type="EMBL" id="CACRXK020047717">
    <property type="protein sequence ID" value="CAB4046218.1"/>
    <property type="molecule type" value="Genomic_DNA"/>
</dbReference>
<reference evidence="1" key="1">
    <citation type="submission" date="2020-04" db="EMBL/GenBank/DDBJ databases">
        <authorList>
            <person name="Alioto T."/>
            <person name="Alioto T."/>
            <person name="Gomez Garrido J."/>
        </authorList>
    </citation>
    <scope>NUCLEOTIDE SEQUENCE</scope>
    <source>
        <strain evidence="1">A484AB</strain>
    </source>
</reference>
<accession>A0A6S7KQ19</accession>